<accession>A0A0A9A3B3</accession>
<sequence>MMTGARRSSRNTPMPNCGRRSGAGTVLYS</sequence>
<feature type="region of interest" description="Disordered" evidence="1">
    <location>
        <begin position="1"/>
        <end position="29"/>
    </location>
</feature>
<reference evidence="2" key="2">
    <citation type="journal article" date="2015" name="Data Brief">
        <title>Shoot transcriptome of the giant reed, Arundo donax.</title>
        <authorList>
            <person name="Barrero R.A."/>
            <person name="Guerrero F.D."/>
            <person name="Moolhuijzen P."/>
            <person name="Goolsby J.A."/>
            <person name="Tidwell J."/>
            <person name="Bellgard S.E."/>
            <person name="Bellgard M.I."/>
        </authorList>
    </citation>
    <scope>NUCLEOTIDE SEQUENCE</scope>
    <source>
        <tissue evidence="2">Shoot tissue taken approximately 20 cm above the soil surface</tissue>
    </source>
</reference>
<organism evidence="2">
    <name type="scientific">Arundo donax</name>
    <name type="common">Giant reed</name>
    <name type="synonym">Donax arundinaceus</name>
    <dbReference type="NCBI Taxonomy" id="35708"/>
    <lineage>
        <taxon>Eukaryota</taxon>
        <taxon>Viridiplantae</taxon>
        <taxon>Streptophyta</taxon>
        <taxon>Embryophyta</taxon>
        <taxon>Tracheophyta</taxon>
        <taxon>Spermatophyta</taxon>
        <taxon>Magnoliopsida</taxon>
        <taxon>Liliopsida</taxon>
        <taxon>Poales</taxon>
        <taxon>Poaceae</taxon>
        <taxon>PACMAD clade</taxon>
        <taxon>Arundinoideae</taxon>
        <taxon>Arundineae</taxon>
        <taxon>Arundo</taxon>
    </lineage>
</organism>
<dbReference type="EMBL" id="GBRH01253442">
    <property type="protein sequence ID" value="JAD44453.1"/>
    <property type="molecule type" value="Transcribed_RNA"/>
</dbReference>
<proteinExistence type="predicted"/>
<dbReference type="AlphaFoldDB" id="A0A0A9A3B3"/>
<reference evidence="2" key="1">
    <citation type="submission" date="2014-09" db="EMBL/GenBank/DDBJ databases">
        <authorList>
            <person name="Magalhaes I.L.F."/>
            <person name="Oliveira U."/>
            <person name="Santos F.R."/>
            <person name="Vidigal T.H.D.A."/>
            <person name="Brescovit A.D."/>
            <person name="Santos A.J."/>
        </authorList>
    </citation>
    <scope>NUCLEOTIDE SEQUENCE</scope>
    <source>
        <tissue evidence="2">Shoot tissue taken approximately 20 cm above the soil surface</tissue>
    </source>
</reference>
<name>A0A0A9A3B3_ARUDO</name>
<protein>
    <submittedName>
        <fullName evidence="2">Uncharacterized protein</fullName>
    </submittedName>
</protein>
<evidence type="ECO:0000313" key="2">
    <source>
        <dbReference type="EMBL" id="JAD44453.1"/>
    </source>
</evidence>
<evidence type="ECO:0000256" key="1">
    <source>
        <dbReference type="SAM" id="MobiDB-lite"/>
    </source>
</evidence>